<keyword evidence="2" id="KW-0863">Zinc-finger</keyword>
<keyword evidence="6" id="KW-1185">Reference proteome</keyword>
<accession>A0AA88WMQ7</accession>
<evidence type="ECO:0000256" key="3">
    <source>
        <dbReference type="ARBA" id="ARBA00022833"/>
    </source>
</evidence>
<evidence type="ECO:0000256" key="2">
    <source>
        <dbReference type="ARBA" id="ARBA00022771"/>
    </source>
</evidence>
<dbReference type="PANTHER" id="PTHR34451">
    <property type="entry name" value="PHD FINGER FAMILY PROTEIN"/>
    <property type="match status" value="1"/>
</dbReference>
<evidence type="ECO:0000256" key="1">
    <source>
        <dbReference type="ARBA" id="ARBA00022723"/>
    </source>
</evidence>
<feature type="compositionally biased region" description="Basic and acidic residues" evidence="4">
    <location>
        <begin position="461"/>
        <end position="473"/>
    </location>
</feature>
<feature type="region of interest" description="Disordered" evidence="4">
    <location>
        <begin position="440"/>
        <end position="485"/>
    </location>
</feature>
<keyword evidence="3" id="KW-0862">Zinc</keyword>
<reference evidence="5" key="1">
    <citation type="submission" date="2022-12" db="EMBL/GenBank/DDBJ databases">
        <title>Draft genome assemblies for two species of Escallonia (Escalloniales).</title>
        <authorList>
            <person name="Chanderbali A."/>
            <person name="Dervinis C."/>
            <person name="Anghel I."/>
            <person name="Soltis D."/>
            <person name="Soltis P."/>
            <person name="Zapata F."/>
        </authorList>
    </citation>
    <scope>NUCLEOTIDE SEQUENCE</scope>
    <source>
        <strain evidence="5">UCBG64.0493</strain>
        <tissue evidence="5">Leaf</tissue>
    </source>
</reference>
<evidence type="ECO:0000313" key="5">
    <source>
        <dbReference type="EMBL" id="KAK3025025.1"/>
    </source>
</evidence>
<evidence type="ECO:0000256" key="4">
    <source>
        <dbReference type="SAM" id="MobiDB-lite"/>
    </source>
</evidence>
<feature type="compositionally biased region" description="Polar residues" evidence="4">
    <location>
        <begin position="440"/>
        <end position="459"/>
    </location>
</feature>
<dbReference type="SUPFAM" id="SSF57903">
    <property type="entry name" value="FYVE/PHD zinc finger"/>
    <property type="match status" value="1"/>
</dbReference>
<sequence length="505" mass="54113">MDPIPGPLWFLTKPGTFSEAAASSQELDNPAKIHHDLHLSILPPTVNTVEPTNLLANDMNPFSSSSQPNDSTIICSHNNQNQGTRFIAPDYESDTEELVDALSTTLLKKAVEAKDEELHLKNQNNSSLGAYGGKVKNKVHLLLKIAWECENKAHRNVIISEKQSIAAATTTAAAAAACINCGAEERRLLLHHVRHRGVFRRLCTSCVLRLHPQSFCPTCFAVYDRPPPPSHDFATCLRCYSSSHSLCVGPSSSHHPDRYTCPLCLNPTAPIFSAKHSEDGGGSEGYKEIDKKGAKVLLAAAKIAAVSMSKAAVAARAEAEKRAKEAASTRKRAKELLEHVASLVAKDKLKRKELLSSEVSGSRNVVRSGNVVSRVVKVDRNRIGDRVDGSGDVLAALNAVGLMEKERLQVGKGHNAVSGATSNVVAMDVEVNDRVAVGSVSNLGARNHGAQNENVTGRSGDSGRVDSHSEQGKKVGNGLHSILPVGRPQYVKSNNALEGNVGSQQ</sequence>
<name>A0AA88WMQ7_9ASTE</name>
<dbReference type="AlphaFoldDB" id="A0AA88WMQ7"/>
<gene>
    <name evidence="5" type="ORF">RJ639_043303</name>
</gene>
<dbReference type="PANTHER" id="PTHR34451:SF7">
    <property type="entry name" value="PHD FINGER FAMILY PROTEIN"/>
    <property type="match status" value="1"/>
</dbReference>
<dbReference type="GO" id="GO:0008270">
    <property type="term" value="F:zinc ion binding"/>
    <property type="evidence" value="ECO:0007669"/>
    <property type="project" value="UniProtKB-KW"/>
</dbReference>
<evidence type="ECO:0000313" key="6">
    <source>
        <dbReference type="Proteomes" id="UP001188597"/>
    </source>
</evidence>
<dbReference type="Proteomes" id="UP001188597">
    <property type="component" value="Unassembled WGS sequence"/>
</dbReference>
<comment type="caution">
    <text evidence="5">The sequence shown here is derived from an EMBL/GenBank/DDBJ whole genome shotgun (WGS) entry which is preliminary data.</text>
</comment>
<dbReference type="InterPro" id="IPR011011">
    <property type="entry name" value="Znf_FYVE_PHD"/>
</dbReference>
<organism evidence="5 6">
    <name type="scientific">Escallonia herrerae</name>
    <dbReference type="NCBI Taxonomy" id="1293975"/>
    <lineage>
        <taxon>Eukaryota</taxon>
        <taxon>Viridiplantae</taxon>
        <taxon>Streptophyta</taxon>
        <taxon>Embryophyta</taxon>
        <taxon>Tracheophyta</taxon>
        <taxon>Spermatophyta</taxon>
        <taxon>Magnoliopsida</taxon>
        <taxon>eudicotyledons</taxon>
        <taxon>Gunneridae</taxon>
        <taxon>Pentapetalae</taxon>
        <taxon>asterids</taxon>
        <taxon>campanulids</taxon>
        <taxon>Escalloniales</taxon>
        <taxon>Escalloniaceae</taxon>
        <taxon>Escallonia</taxon>
    </lineage>
</organism>
<dbReference type="EMBL" id="JAVXUP010000569">
    <property type="protein sequence ID" value="KAK3025025.1"/>
    <property type="molecule type" value="Genomic_DNA"/>
</dbReference>
<protein>
    <submittedName>
        <fullName evidence="5">Uncharacterized protein</fullName>
    </submittedName>
</protein>
<keyword evidence="1" id="KW-0479">Metal-binding</keyword>
<proteinExistence type="predicted"/>